<proteinExistence type="inferred from homology"/>
<reference evidence="5 6" key="1">
    <citation type="submission" date="2017-06" db="EMBL/GenBank/DDBJ databases">
        <authorList>
            <person name="Kim H.J."/>
            <person name="Triplett B.A."/>
        </authorList>
    </citation>
    <scope>NUCLEOTIDE SEQUENCE [LARGE SCALE GENOMIC DNA]</scope>
    <source>
        <strain evidence="5 6">CGMCC 4.1858</strain>
    </source>
</reference>
<evidence type="ECO:0000256" key="3">
    <source>
        <dbReference type="ARBA" id="ARBA00023002"/>
    </source>
</evidence>
<dbReference type="OrthoDB" id="9805815at2"/>
<evidence type="ECO:0000313" key="6">
    <source>
        <dbReference type="Proteomes" id="UP000198280"/>
    </source>
</evidence>
<keyword evidence="3" id="KW-0560">Oxidoreductase</keyword>
<evidence type="ECO:0000259" key="4">
    <source>
        <dbReference type="PROSITE" id="PS00083"/>
    </source>
</evidence>
<sequence length="260" mass="28699">MSTPLTQGDVSAEIADERAAYAKRLADGGAARDHPDRAYAPYRSSVLRHPKRPLVAAGAAAGDPEAVELSGPVFGVTDVTALDHDLTRQHRAEPLGERIKVTGRVLDRAGRPVRGQLVEIWQANASGRYAHQRDDHPAPLDPNFTGVGRTLTGEDGSYEFVTIKPGAYPWRNHVNAWRPAHIHFSLFGPAFTQRLVTQMYFPGDPLFAYDPILQSVTDDSARQRLIAAYDHDLSTPEWSLGYRWDIVLDGPAATWIEEGR</sequence>
<dbReference type="PANTHER" id="PTHR33711:SF10">
    <property type="entry name" value="INTRADIOL RING-CLEAVAGE DIOXYGENASES DOMAIN-CONTAINING PROTEIN"/>
    <property type="match status" value="1"/>
</dbReference>
<keyword evidence="6" id="KW-1185">Reference proteome</keyword>
<dbReference type="PROSITE" id="PS00083">
    <property type="entry name" value="INTRADIOL_DIOXYGENAS"/>
    <property type="match status" value="1"/>
</dbReference>
<dbReference type="Pfam" id="PF12391">
    <property type="entry name" value="PCDO_beta_N"/>
    <property type="match status" value="1"/>
</dbReference>
<dbReference type="AlphaFoldDB" id="A0A239CW34"/>
<evidence type="ECO:0000256" key="2">
    <source>
        <dbReference type="ARBA" id="ARBA00022964"/>
    </source>
</evidence>
<dbReference type="InterPro" id="IPR012785">
    <property type="entry name" value="Protocat_dOase_b"/>
</dbReference>
<dbReference type="PANTHER" id="PTHR33711">
    <property type="entry name" value="DIOXYGENASE, PUTATIVE (AFU_ORTHOLOGUE AFUA_2G02910)-RELATED"/>
    <property type="match status" value="1"/>
</dbReference>
<evidence type="ECO:0000313" key="5">
    <source>
        <dbReference type="EMBL" id="SNS24310.1"/>
    </source>
</evidence>
<feature type="domain" description="Intradiol ring-cleavage dioxygenases" evidence="4">
    <location>
        <begin position="101"/>
        <end position="129"/>
    </location>
</feature>
<dbReference type="GO" id="GO:0019619">
    <property type="term" value="P:3,4-dihydroxybenzoate catabolic process"/>
    <property type="evidence" value="ECO:0007669"/>
    <property type="project" value="InterPro"/>
</dbReference>
<comment type="similarity">
    <text evidence="1">Belongs to the intradiol ring-cleavage dioxygenase family.</text>
</comment>
<dbReference type="SUPFAM" id="SSF49482">
    <property type="entry name" value="Aromatic compound dioxygenase"/>
    <property type="match status" value="1"/>
</dbReference>
<dbReference type="InterPro" id="IPR015889">
    <property type="entry name" value="Intradiol_dOase_core"/>
</dbReference>
<dbReference type="InterPro" id="IPR024756">
    <property type="entry name" value="PCDO_beta_N"/>
</dbReference>
<dbReference type="InterPro" id="IPR000627">
    <property type="entry name" value="Intradiol_dOase_C"/>
</dbReference>
<organism evidence="5 6">
    <name type="scientific">Actinacidiphila glaucinigra</name>
    <dbReference type="NCBI Taxonomy" id="235986"/>
    <lineage>
        <taxon>Bacteria</taxon>
        <taxon>Bacillati</taxon>
        <taxon>Actinomycetota</taxon>
        <taxon>Actinomycetes</taxon>
        <taxon>Kitasatosporales</taxon>
        <taxon>Streptomycetaceae</taxon>
        <taxon>Actinacidiphila</taxon>
    </lineage>
</organism>
<dbReference type="EMBL" id="FZOF01000004">
    <property type="protein sequence ID" value="SNS24310.1"/>
    <property type="molecule type" value="Genomic_DNA"/>
</dbReference>
<accession>A0A239CW34</accession>
<dbReference type="GO" id="GO:0008199">
    <property type="term" value="F:ferric iron binding"/>
    <property type="evidence" value="ECO:0007669"/>
    <property type="project" value="InterPro"/>
</dbReference>
<dbReference type="Proteomes" id="UP000198280">
    <property type="component" value="Unassembled WGS sequence"/>
</dbReference>
<dbReference type="RefSeq" id="WP_089223353.1">
    <property type="nucleotide sequence ID" value="NZ_FZOF01000004.1"/>
</dbReference>
<dbReference type="GO" id="GO:0018578">
    <property type="term" value="F:protocatechuate 3,4-dioxygenase activity"/>
    <property type="evidence" value="ECO:0007669"/>
    <property type="project" value="InterPro"/>
</dbReference>
<evidence type="ECO:0000256" key="1">
    <source>
        <dbReference type="ARBA" id="ARBA00007825"/>
    </source>
</evidence>
<name>A0A239CW34_9ACTN</name>
<dbReference type="InterPro" id="IPR050770">
    <property type="entry name" value="Intradiol_RC_Dioxygenase"/>
</dbReference>
<dbReference type="Pfam" id="PF00775">
    <property type="entry name" value="Dioxygenase_C"/>
    <property type="match status" value="1"/>
</dbReference>
<dbReference type="Gene3D" id="2.60.130.10">
    <property type="entry name" value="Aromatic compound dioxygenase"/>
    <property type="match status" value="1"/>
</dbReference>
<keyword evidence="2 5" id="KW-0223">Dioxygenase</keyword>
<protein>
    <submittedName>
        <fullName evidence="5">Protocatechuate 3,4-dioxygenase beta subunit</fullName>
    </submittedName>
</protein>
<gene>
    <name evidence="5" type="ORF">SAMN05216252_104252</name>
</gene>
<dbReference type="NCBIfam" id="TIGR02422">
    <property type="entry name" value="protocat_beta"/>
    <property type="match status" value="1"/>
</dbReference>